<sequence>MEEELELVSPEFHQQVRQYVAEEENNNLQTRSVREKSPAYGEARVSHCVVLRRPEFMNLVFVTFYSPFEKKVVTMYLGGETPLEAITQKTAELFPYGKWRICSGNQHKSDYEFTNSRQVQEAIKRSPICRFNYLLVRLERIQTISYHECNNCHQMIMGHRYKCTECADFDICQSCEAKSLHSEHAMLRIVGRATRIPGYITRNAPVFVRFDSSS</sequence>
<dbReference type="SUPFAM" id="SSF57850">
    <property type="entry name" value="RING/U-box"/>
    <property type="match status" value="1"/>
</dbReference>
<protein>
    <submittedName>
        <fullName evidence="7">ZZ-type domain-containing protein</fullName>
    </submittedName>
</protein>
<dbReference type="Proteomes" id="UP000095282">
    <property type="component" value="Unplaced"/>
</dbReference>
<dbReference type="GO" id="GO:0000423">
    <property type="term" value="P:mitophagy"/>
    <property type="evidence" value="ECO:0007669"/>
    <property type="project" value="TreeGrafter"/>
</dbReference>
<reference evidence="7" key="1">
    <citation type="submission" date="2016-11" db="UniProtKB">
        <authorList>
            <consortium name="WormBaseParasite"/>
        </authorList>
    </citation>
    <scope>IDENTIFICATION</scope>
</reference>
<dbReference type="AlphaFoldDB" id="A0A1I7UDZ0"/>
<dbReference type="PANTHER" id="PTHR15090">
    <property type="entry name" value="SEQUESTOSOME 1-RELATED"/>
    <property type="match status" value="1"/>
</dbReference>
<organism evidence="6 7">
    <name type="scientific">Caenorhabditis tropicalis</name>
    <dbReference type="NCBI Taxonomy" id="1561998"/>
    <lineage>
        <taxon>Eukaryota</taxon>
        <taxon>Metazoa</taxon>
        <taxon>Ecdysozoa</taxon>
        <taxon>Nematoda</taxon>
        <taxon>Chromadorea</taxon>
        <taxon>Rhabditida</taxon>
        <taxon>Rhabditina</taxon>
        <taxon>Rhabditomorpha</taxon>
        <taxon>Rhabditoidea</taxon>
        <taxon>Rhabditidae</taxon>
        <taxon>Peloderinae</taxon>
        <taxon>Caenorhabditis</taxon>
    </lineage>
</organism>
<evidence type="ECO:0000259" key="5">
    <source>
        <dbReference type="PROSITE" id="PS50135"/>
    </source>
</evidence>
<evidence type="ECO:0000313" key="7">
    <source>
        <dbReference type="WBParaSite" id="Csp11.Scaffold629.g8362.t1"/>
    </source>
</evidence>
<evidence type="ECO:0000256" key="3">
    <source>
        <dbReference type="ARBA" id="ARBA00022833"/>
    </source>
</evidence>
<dbReference type="GO" id="GO:0007032">
    <property type="term" value="P:endosome organization"/>
    <property type="evidence" value="ECO:0007669"/>
    <property type="project" value="TreeGrafter"/>
</dbReference>
<dbReference type="WBParaSite" id="Csp11.Scaffold629.g8362.t1">
    <property type="protein sequence ID" value="Csp11.Scaffold629.g8362.t1"/>
    <property type="gene ID" value="Csp11.Scaffold629.g8362"/>
</dbReference>
<evidence type="ECO:0000256" key="1">
    <source>
        <dbReference type="ARBA" id="ARBA00022723"/>
    </source>
</evidence>
<keyword evidence="3" id="KW-0862">Zinc</keyword>
<dbReference type="GO" id="GO:0070530">
    <property type="term" value="F:K63-linked polyubiquitin modification-dependent protein binding"/>
    <property type="evidence" value="ECO:0007669"/>
    <property type="project" value="TreeGrafter"/>
</dbReference>
<evidence type="ECO:0000256" key="4">
    <source>
        <dbReference type="PROSITE-ProRule" id="PRU00228"/>
    </source>
</evidence>
<dbReference type="PROSITE" id="PS01357">
    <property type="entry name" value="ZF_ZZ_1"/>
    <property type="match status" value="1"/>
</dbReference>
<evidence type="ECO:0000313" key="6">
    <source>
        <dbReference type="Proteomes" id="UP000095282"/>
    </source>
</evidence>
<dbReference type="GO" id="GO:0016235">
    <property type="term" value="C:aggresome"/>
    <property type="evidence" value="ECO:0007669"/>
    <property type="project" value="TreeGrafter"/>
</dbReference>
<dbReference type="eggNOG" id="KOG4582">
    <property type="taxonomic scope" value="Eukaryota"/>
</dbReference>
<dbReference type="Pfam" id="PF00569">
    <property type="entry name" value="ZZ"/>
    <property type="match status" value="1"/>
</dbReference>
<dbReference type="InterPro" id="IPR000433">
    <property type="entry name" value="Znf_ZZ"/>
</dbReference>
<dbReference type="GO" id="GO:0035973">
    <property type="term" value="P:aggrephagy"/>
    <property type="evidence" value="ECO:0007669"/>
    <property type="project" value="TreeGrafter"/>
</dbReference>
<dbReference type="PROSITE" id="PS50135">
    <property type="entry name" value="ZF_ZZ_2"/>
    <property type="match status" value="1"/>
</dbReference>
<dbReference type="GO" id="GO:0005080">
    <property type="term" value="F:protein kinase C binding"/>
    <property type="evidence" value="ECO:0007669"/>
    <property type="project" value="TreeGrafter"/>
</dbReference>
<dbReference type="InterPro" id="IPR052260">
    <property type="entry name" value="Autophagy_Rcpt_SigReg"/>
</dbReference>
<dbReference type="STRING" id="1561998.A0A1I7UDZ0"/>
<feature type="domain" description="ZZ-type" evidence="5">
    <location>
        <begin position="143"/>
        <end position="194"/>
    </location>
</feature>
<keyword evidence="1" id="KW-0479">Metal-binding</keyword>
<proteinExistence type="predicted"/>
<dbReference type="InterPro" id="IPR043145">
    <property type="entry name" value="Znf_ZZ_sf"/>
</dbReference>
<evidence type="ECO:0000256" key="2">
    <source>
        <dbReference type="ARBA" id="ARBA00022771"/>
    </source>
</evidence>
<dbReference type="SMART" id="SM00291">
    <property type="entry name" value="ZnF_ZZ"/>
    <property type="match status" value="1"/>
</dbReference>
<accession>A0A1I7UDZ0</accession>
<dbReference type="Gene3D" id="3.30.60.90">
    <property type="match status" value="1"/>
</dbReference>
<dbReference type="CDD" id="cd02340">
    <property type="entry name" value="ZZ_NBR1_like"/>
    <property type="match status" value="1"/>
</dbReference>
<keyword evidence="2 4" id="KW-0863">Zinc-finger</keyword>
<dbReference type="GO" id="GO:0008270">
    <property type="term" value="F:zinc ion binding"/>
    <property type="evidence" value="ECO:0007669"/>
    <property type="project" value="UniProtKB-KW"/>
</dbReference>
<dbReference type="GO" id="GO:0044753">
    <property type="term" value="C:amphisome"/>
    <property type="evidence" value="ECO:0007669"/>
    <property type="project" value="TreeGrafter"/>
</dbReference>
<dbReference type="PANTHER" id="PTHR15090:SF0">
    <property type="entry name" value="SEQUESTOSOME-1"/>
    <property type="match status" value="1"/>
</dbReference>
<keyword evidence="6" id="KW-1185">Reference proteome</keyword>
<name>A0A1I7UDZ0_9PELO</name>